<dbReference type="Gene3D" id="1.25.10.10">
    <property type="entry name" value="Leucine-rich Repeat Variant"/>
    <property type="match status" value="2"/>
</dbReference>
<dbReference type="EMBL" id="CP053452">
    <property type="protein sequence ID" value="QJX00525.1"/>
    <property type="molecule type" value="Genomic_DNA"/>
</dbReference>
<evidence type="ECO:0000313" key="5">
    <source>
        <dbReference type="Proteomes" id="UP000503447"/>
    </source>
</evidence>
<dbReference type="SUPFAM" id="SSF48371">
    <property type="entry name" value="ARM repeat"/>
    <property type="match status" value="1"/>
</dbReference>
<dbReference type="Pfam" id="PF02985">
    <property type="entry name" value="HEAT"/>
    <property type="match status" value="1"/>
</dbReference>
<dbReference type="InterPro" id="IPR000357">
    <property type="entry name" value="HEAT"/>
</dbReference>
<dbReference type="AlphaFoldDB" id="A0A6M5Z479"/>
<dbReference type="InterPro" id="IPR004155">
    <property type="entry name" value="PBS_lyase_HEAT"/>
</dbReference>
<evidence type="ECO:0000256" key="3">
    <source>
        <dbReference type="SAM" id="MobiDB-lite"/>
    </source>
</evidence>
<dbReference type="PANTHER" id="PTHR12697:SF5">
    <property type="entry name" value="DEOXYHYPUSINE HYDROXYLASE"/>
    <property type="match status" value="1"/>
</dbReference>
<dbReference type="GO" id="GO:0016491">
    <property type="term" value="F:oxidoreductase activity"/>
    <property type="evidence" value="ECO:0007669"/>
    <property type="project" value="TreeGrafter"/>
</dbReference>
<dbReference type="InterPro" id="IPR011989">
    <property type="entry name" value="ARM-like"/>
</dbReference>
<dbReference type="PANTHER" id="PTHR12697">
    <property type="entry name" value="PBS LYASE HEAT-LIKE PROTEIN"/>
    <property type="match status" value="1"/>
</dbReference>
<comment type="function">
    <text evidence="2">Catalyzes the hydroxylation of the N(6)-(4-aminobutyl)-L-lysine intermediate produced by deoxyhypusine synthase/DHPS on a critical lysine of the eukaryotic translation initiation factor 5A/eIF-5A. This is the second step of the post-translational modification of that lysine into an unusual amino acid residue named hypusine. Hypusination is unique to mature eIF-5A factor and is essential for its function.</text>
</comment>
<organism evidence="4 5">
    <name type="scientific">Frigoriglobus tundricola</name>
    <dbReference type="NCBI Taxonomy" id="2774151"/>
    <lineage>
        <taxon>Bacteria</taxon>
        <taxon>Pseudomonadati</taxon>
        <taxon>Planctomycetota</taxon>
        <taxon>Planctomycetia</taxon>
        <taxon>Gemmatales</taxon>
        <taxon>Gemmataceae</taxon>
        <taxon>Frigoriglobus</taxon>
    </lineage>
</organism>
<feature type="region of interest" description="Disordered" evidence="3">
    <location>
        <begin position="236"/>
        <end position="257"/>
    </location>
</feature>
<evidence type="ECO:0000256" key="1">
    <source>
        <dbReference type="ARBA" id="ARBA00022737"/>
    </source>
</evidence>
<keyword evidence="5" id="KW-1185">Reference proteome</keyword>
<dbReference type="Pfam" id="PF13646">
    <property type="entry name" value="HEAT_2"/>
    <property type="match status" value="2"/>
</dbReference>
<dbReference type="InterPro" id="IPR021133">
    <property type="entry name" value="HEAT_type_2"/>
</dbReference>
<gene>
    <name evidence="4" type="ORF">FTUN_8155</name>
</gene>
<keyword evidence="1" id="KW-0677">Repeat</keyword>
<dbReference type="PROSITE" id="PS50077">
    <property type="entry name" value="HEAT_REPEAT"/>
    <property type="match status" value="1"/>
</dbReference>
<proteinExistence type="predicted"/>
<evidence type="ECO:0000313" key="4">
    <source>
        <dbReference type="EMBL" id="QJX00525.1"/>
    </source>
</evidence>
<protein>
    <submittedName>
        <fullName evidence="4">Uncharacterized protein</fullName>
    </submittedName>
</protein>
<sequence>MCEVLSGWSGGTERVVEGLCQALAEDDSAWVQSSAALALGRIGTGAARAGPALLRAAQTGEAGVREQAMRALVMIQPPEATEAFTSGLADATAEVRMVASAGWMKAEAVPASAGPALVEALRDPEPQVRANAAHALARLEELPTGAVTALRECAGDPNDGLRLNAALALRQAPSAEAADLMEHLLNDPNVRVRLVAAGAILSVTPTHPHAAEVVLAATDDQSPRVRQAVEELLPLIPKEPAGSDASKGEAPLAPTGM</sequence>
<name>A0A6M5Z479_9BACT</name>
<accession>A0A6M5Z479</accession>
<dbReference type="Proteomes" id="UP000503447">
    <property type="component" value="Chromosome"/>
</dbReference>
<dbReference type="SMART" id="SM00567">
    <property type="entry name" value="EZ_HEAT"/>
    <property type="match status" value="4"/>
</dbReference>
<reference evidence="5" key="1">
    <citation type="submission" date="2020-05" db="EMBL/GenBank/DDBJ databases">
        <title>Frigoriglobus tundricola gen. nov., sp. nov., a psychrotolerant cellulolytic planctomycete of the family Gemmataceae with two divergent copies of 16S rRNA gene.</title>
        <authorList>
            <person name="Kulichevskaya I.S."/>
            <person name="Ivanova A.A."/>
            <person name="Naumoff D.G."/>
            <person name="Beletsky A.V."/>
            <person name="Rijpstra W.I.C."/>
            <person name="Sinninghe Damste J.S."/>
            <person name="Mardanov A.V."/>
            <person name="Ravin N.V."/>
            <person name="Dedysh S.N."/>
        </authorList>
    </citation>
    <scope>NUCLEOTIDE SEQUENCE [LARGE SCALE GENOMIC DNA]</scope>
    <source>
        <strain evidence="5">PL17</strain>
    </source>
</reference>
<dbReference type="InterPro" id="IPR016024">
    <property type="entry name" value="ARM-type_fold"/>
</dbReference>
<dbReference type="KEGG" id="ftj:FTUN_8155"/>
<evidence type="ECO:0000256" key="2">
    <source>
        <dbReference type="ARBA" id="ARBA00045876"/>
    </source>
</evidence>